<dbReference type="EMBL" id="BCMS01000001">
    <property type="protein sequence ID" value="GAQ22301.1"/>
    <property type="molecule type" value="Genomic_DNA"/>
</dbReference>
<evidence type="ECO:0000313" key="2">
    <source>
        <dbReference type="Proteomes" id="UP000056209"/>
    </source>
</evidence>
<dbReference type="Proteomes" id="UP000056209">
    <property type="component" value="Unassembled WGS sequence"/>
</dbReference>
<accession>A0A100HKA1</accession>
<protein>
    <submittedName>
        <fullName evidence="1">Uncharacterized protein</fullName>
    </submittedName>
</protein>
<name>A0A100HKA1_9DEIO</name>
<sequence>MGYLEALTGLEPVVEVLQTSALPLGYSAVRLLLSLAGGWWVFLSSGRNVSTAFLVCKQGGSCAAELPGQPLDCRTCTRLS</sequence>
<keyword evidence="2" id="KW-1185">Reference proteome</keyword>
<gene>
    <name evidence="1" type="ORF">DEIGR_102328</name>
</gene>
<proteinExistence type="predicted"/>
<comment type="caution">
    <text evidence="1">The sequence shown here is derived from an EMBL/GenBank/DDBJ whole genome shotgun (WGS) entry which is preliminary data.</text>
</comment>
<dbReference type="AlphaFoldDB" id="A0A100HKA1"/>
<reference evidence="2" key="1">
    <citation type="submission" date="2015-11" db="EMBL/GenBank/DDBJ databases">
        <title>Draft Genome Sequence of the Radioresistant Bacterium Deinococcus grandis, Isolated from Freshwater Fish in Japan.</title>
        <authorList>
            <person name="Satoh K."/>
            <person name="Onodera T."/>
            <person name="Omoso K."/>
            <person name="Takeda-Yano K."/>
            <person name="Katayama T."/>
            <person name="Oono Y."/>
            <person name="Narumi I."/>
        </authorList>
    </citation>
    <scope>NUCLEOTIDE SEQUENCE [LARGE SCALE GENOMIC DNA]</scope>
    <source>
        <strain evidence="2">ATCC 43672</strain>
    </source>
</reference>
<organism evidence="1 2">
    <name type="scientific">Deinococcus grandis</name>
    <dbReference type="NCBI Taxonomy" id="57498"/>
    <lineage>
        <taxon>Bacteria</taxon>
        <taxon>Thermotogati</taxon>
        <taxon>Deinococcota</taxon>
        <taxon>Deinococci</taxon>
        <taxon>Deinococcales</taxon>
        <taxon>Deinococcaceae</taxon>
        <taxon>Deinococcus</taxon>
    </lineage>
</organism>
<evidence type="ECO:0000313" key="1">
    <source>
        <dbReference type="EMBL" id="GAQ22301.1"/>
    </source>
</evidence>